<evidence type="ECO:0000313" key="2">
    <source>
        <dbReference type="EMBL" id="KAK3045892.1"/>
    </source>
</evidence>
<sequence>MYLGRHGEGLDQRPLLSINHPLSAHSPSHPPPWPGQTTPGSASTSPLLSSVMRSHLPASRDLSHELLHTLYIELHRKDADQWPKGEEKVKAKVLRSYIYANLHQLMQDTDAATEASKHKHTPEEVAEETDEDASMSFCSEDGRSEPGCTDEEDYDTEGSTVILQKPAEMANVEAPGKMATAGQLKTAYQSVDMAPAGKVKMARKSAEEVQGAGGDMMK</sequence>
<feature type="region of interest" description="Disordered" evidence="1">
    <location>
        <begin position="18"/>
        <end position="48"/>
    </location>
</feature>
<feature type="compositionally biased region" description="Acidic residues" evidence="1">
    <location>
        <begin position="124"/>
        <end position="133"/>
    </location>
</feature>
<dbReference type="AlphaFoldDB" id="A0AAJ0DA24"/>
<keyword evidence="3" id="KW-1185">Reference proteome</keyword>
<comment type="caution">
    <text evidence="2">The sequence shown here is derived from an EMBL/GenBank/DDBJ whole genome shotgun (WGS) entry which is preliminary data.</text>
</comment>
<feature type="region of interest" description="Disordered" evidence="1">
    <location>
        <begin position="113"/>
        <end position="154"/>
    </location>
</feature>
<dbReference type="Proteomes" id="UP001271007">
    <property type="component" value="Unassembled WGS sequence"/>
</dbReference>
<evidence type="ECO:0000313" key="3">
    <source>
        <dbReference type="Proteomes" id="UP001271007"/>
    </source>
</evidence>
<feature type="compositionally biased region" description="Polar residues" evidence="1">
    <location>
        <begin position="35"/>
        <end position="48"/>
    </location>
</feature>
<dbReference type="EMBL" id="JAWDJX010000137">
    <property type="protein sequence ID" value="KAK3045892.1"/>
    <property type="molecule type" value="Genomic_DNA"/>
</dbReference>
<accession>A0AAJ0DA24</accession>
<gene>
    <name evidence="2" type="ORF">LTR09_012570</name>
</gene>
<proteinExistence type="predicted"/>
<reference evidence="2" key="1">
    <citation type="submission" date="2023-04" db="EMBL/GenBank/DDBJ databases">
        <title>Black Yeasts Isolated from many extreme environments.</title>
        <authorList>
            <person name="Coleine C."/>
            <person name="Stajich J.E."/>
            <person name="Selbmann L."/>
        </authorList>
    </citation>
    <scope>NUCLEOTIDE SEQUENCE</scope>
    <source>
        <strain evidence="2">CCFEE 5312</strain>
    </source>
</reference>
<name>A0AAJ0DA24_9PEZI</name>
<organism evidence="2 3">
    <name type="scientific">Extremus antarcticus</name>
    <dbReference type="NCBI Taxonomy" id="702011"/>
    <lineage>
        <taxon>Eukaryota</taxon>
        <taxon>Fungi</taxon>
        <taxon>Dikarya</taxon>
        <taxon>Ascomycota</taxon>
        <taxon>Pezizomycotina</taxon>
        <taxon>Dothideomycetes</taxon>
        <taxon>Dothideomycetidae</taxon>
        <taxon>Mycosphaerellales</taxon>
        <taxon>Extremaceae</taxon>
        <taxon>Extremus</taxon>
    </lineage>
</organism>
<evidence type="ECO:0000256" key="1">
    <source>
        <dbReference type="SAM" id="MobiDB-lite"/>
    </source>
</evidence>
<protein>
    <submittedName>
        <fullName evidence="2">Uncharacterized protein</fullName>
    </submittedName>
</protein>